<dbReference type="OrthoDB" id="9787837at2"/>
<keyword evidence="3" id="KW-1003">Cell membrane</keyword>
<gene>
    <name evidence="9" type="ORF">DFR79_11639</name>
</gene>
<keyword evidence="6 7" id="KW-0472">Membrane</keyword>
<dbReference type="CDD" id="cd06261">
    <property type="entry name" value="TM_PBP2"/>
    <property type="match status" value="1"/>
</dbReference>
<evidence type="ECO:0000256" key="5">
    <source>
        <dbReference type="ARBA" id="ARBA00022989"/>
    </source>
</evidence>
<feature type="transmembrane region" description="Helical" evidence="7">
    <location>
        <begin position="135"/>
        <end position="156"/>
    </location>
</feature>
<comment type="subcellular location">
    <subcellularLocation>
        <location evidence="1 7">Cell membrane</location>
        <topology evidence="1 7">Multi-pass membrane protein</topology>
    </subcellularLocation>
</comment>
<dbReference type="InterPro" id="IPR000515">
    <property type="entry name" value="MetI-like"/>
</dbReference>
<evidence type="ECO:0000256" key="3">
    <source>
        <dbReference type="ARBA" id="ARBA00022475"/>
    </source>
</evidence>
<name>A0A4R6LL64_9FIRM</name>
<evidence type="ECO:0000256" key="7">
    <source>
        <dbReference type="RuleBase" id="RU363032"/>
    </source>
</evidence>
<accession>A0A4R6LL64</accession>
<evidence type="ECO:0000259" key="8">
    <source>
        <dbReference type="PROSITE" id="PS50928"/>
    </source>
</evidence>
<feature type="transmembrane region" description="Helical" evidence="7">
    <location>
        <begin position="12"/>
        <end position="31"/>
    </location>
</feature>
<organism evidence="9 10">
    <name type="scientific">Halanaerobium saccharolyticum</name>
    <dbReference type="NCBI Taxonomy" id="43595"/>
    <lineage>
        <taxon>Bacteria</taxon>
        <taxon>Bacillati</taxon>
        <taxon>Bacillota</taxon>
        <taxon>Clostridia</taxon>
        <taxon>Halanaerobiales</taxon>
        <taxon>Halanaerobiaceae</taxon>
        <taxon>Halanaerobium</taxon>
    </lineage>
</organism>
<keyword evidence="4 7" id="KW-0812">Transmembrane</keyword>
<dbReference type="PROSITE" id="PS50928">
    <property type="entry name" value="ABC_TM1"/>
    <property type="match status" value="1"/>
</dbReference>
<protein>
    <submittedName>
        <fullName evidence="9">Carbohydrate ABC transporter membrane protein 2 (CUT1 family)</fullName>
    </submittedName>
</protein>
<dbReference type="PANTHER" id="PTHR43744:SF12">
    <property type="entry name" value="ABC TRANSPORTER PERMEASE PROTEIN MG189-RELATED"/>
    <property type="match status" value="1"/>
</dbReference>
<keyword evidence="2 7" id="KW-0813">Transport</keyword>
<evidence type="ECO:0000313" key="9">
    <source>
        <dbReference type="EMBL" id="TDO85912.1"/>
    </source>
</evidence>
<dbReference type="PANTHER" id="PTHR43744">
    <property type="entry name" value="ABC TRANSPORTER PERMEASE PROTEIN MG189-RELATED-RELATED"/>
    <property type="match status" value="1"/>
</dbReference>
<dbReference type="SUPFAM" id="SSF161098">
    <property type="entry name" value="MetI-like"/>
    <property type="match status" value="1"/>
</dbReference>
<dbReference type="Proteomes" id="UP000295064">
    <property type="component" value="Unassembled WGS sequence"/>
</dbReference>
<proteinExistence type="inferred from homology"/>
<dbReference type="AlphaFoldDB" id="A0A4R6LL64"/>
<evidence type="ECO:0000256" key="1">
    <source>
        <dbReference type="ARBA" id="ARBA00004651"/>
    </source>
</evidence>
<comment type="caution">
    <text evidence="9">The sequence shown here is derived from an EMBL/GenBank/DDBJ whole genome shotgun (WGS) entry which is preliminary data.</text>
</comment>
<feature type="transmembrane region" description="Helical" evidence="7">
    <location>
        <begin position="239"/>
        <end position="260"/>
    </location>
</feature>
<dbReference type="EMBL" id="SNWX01000016">
    <property type="protein sequence ID" value="TDO85912.1"/>
    <property type="molecule type" value="Genomic_DNA"/>
</dbReference>
<feature type="transmembrane region" description="Helical" evidence="7">
    <location>
        <begin position="108"/>
        <end position="129"/>
    </location>
</feature>
<keyword evidence="5 7" id="KW-1133">Transmembrane helix</keyword>
<dbReference type="InterPro" id="IPR035906">
    <property type="entry name" value="MetI-like_sf"/>
</dbReference>
<dbReference type="GO" id="GO:0005886">
    <property type="term" value="C:plasma membrane"/>
    <property type="evidence" value="ECO:0007669"/>
    <property type="project" value="UniProtKB-SubCell"/>
</dbReference>
<sequence length="275" mass="31038">MNHSKLKRGIIFYSLATLIAIFMLLPFFWMISTSLKNSGAVMTIPIKWIPENPSLDAYIRVFNIFPFARAIFNSVFVAVVTTLITVLSAAMAAYIFAKFEFKGREILFSLYLATLMIPKQVTMIPNFLIIREFGLLNTFTGLMLPSLFNAFATFMLRQNIKTVPNSYIEAAIMEGSSQFKIFKDIVLPLVKPTLATLTVITFMEAWNRYLWPLIVLTDRSKMTLPVGLSLLNGQYGEQYNLLMAGSLISIIPMLLVYIFAQKYFEKGLSVGGIKG</sequence>
<evidence type="ECO:0000256" key="6">
    <source>
        <dbReference type="ARBA" id="ARBA00023136"/>
    </source>
</evidence>
<feature type="transmembrane region" description="Helical" evidence="7">
    <location>
        <begin position="70"/>
        <end position="96"/>
    </location>
</feature>
<dbReference type="Pfam" id="PF00528">
    <property type="entry name" value="BPD_transp_1"/>
    <property type="match status" value="1"/>
</dbReference>
<reference evidence="9 10" key="1">
    <citation type="submission" date="2019-03" db="EMBL/GenBank/DDBJ databases">
        <title>Subsurface microbial communities from deep shales in Ohio and West Virginia, USA.</title>
        <authorList>
            <person name="Wrighton K."/>
        </authorList>
    </citation>
    <scope>NUCLEOTIDE SEQUENCE [LARGE SCALE GENOMIC DNA]</scope>
    <source>
        <strain evidence="9 10">MA284_T2</strain>
    </source>
</reference>
<dbReference type="RefSeq" id="WP_133515383.1">
    <property type="nucleotide sequence ID" value="NZ_SNWX01000016.1"/>
</dbReference>
<feature type="domain" description="ABC transmembrane type-1" evidence="8">
    <location>
        <begin position="71"/>
        <end position="260"/>
    </location>
</feature>
<evidence type="ECO:0000313" key="10">
    <source>
        <dbReference type="Proteomes" id="UP000295064"/>
    </source>
</evidence>
<comment type="similarity">
    <text evidence="7">Belongs to the binding-protein-dependent transport system permease family.</text>
</comment>
<dbReference type="GO" id="GO:0055085">
    <property type="term" value="P:transmembrane transport"/>
    <property type="evidence" value="ECO:0007669"/>
    <property type="project" value="InterPro"/>
</dbReference>
<evidence type="ECO:0000256" key="2">
    <source>
        <dbReference type="ARBA" id="ARBA00022448"/>
    </source>
</evidence>
<evidence type="ECO:0000256" key="4">
    <source>
        <dbReference type="ARBA" id="ARBA00022692"/>
    </source>
</evidence>
<dbReference type="Gene3D" id="1.10.3720.10">
    <property type="entry name" value="MetI-like"/>
    <property type="match status" value="1"/>
</dbReference>